<keyword evidence="4 7" id="KW-0833">Ubl conjugation pathway</keyword>
<keyword evidence="3 7" id="KW-0645">Protease</keyword>
<feature type="compositionally biased region" description="Low complexity" evidence="8">
    <location>
        <begin position="331"/>
        <end position="368"/>
    </location>
</feature>
<keyword evidence="5 7" id="KW-0378">Hydrolase</keyword>
<dbReference type="SUPFAM" id="SSF52821">
    <property type="entry name" value="Rhodanese/Cell cycle control phosphatase"/>
    <property type="match status" value="1"/>
</dbReference>
<dbReference type="InterPro" id="IPR050185">
    <property type="entry name" value="Ub_carboxyl-term_hydrolase"/>
</dbReference>
<evidence type="ECO:0000256" key="6">
    <source>
        <dbReference type="ARBA" id="ARBA00022807"/>
    </source>
</evidence>
<organism evidence="10 11">
    <name type="scientific">Suhomyces tanzawaensis NRRL Y-17324</name>
    <dbReference type="NCBI Taxonomy" id="984487"/>
    <lineage>
        <taxon>Eukaryota</taxon>
        <taxon>Fungi</taxon>
        <taxon>Dikarya</taxon>
        <taxon>Ascomycota</taxon>
        <taxon>Saccharomycotina</taxon>
        <taxon>Pichiomycetes</taxon>
        <taxon>Debaryomycetaceae</taxon>
        <taxon>Suhomyces</taxon>
    </lineage>
</organism>
<evidence type="ECO:0000313" key="11">
    <source>
        <dbReference type="Proteomes" id="UP000094285"/>
    </source>
</evidence>
<dbReference type="GO" id="GO:0010008">
    <property type="term" value="C:endosome membrane"/>
    <property type="evidence" value="ECO:0007669"/>
    <property type="project" value="GOC"/>
</dbReference>
<dbReference type="CDD" id="cd02674">
    <property type="entry name" value="Peptidase_C19R"/>
    <property type="match status" value="1"/>
</dbReference>
<dbReference type="PANTHER" id="PTHR21646:SF95">
    <property type="entry name" value="UBIQUITIN CARBOXYL-TERMINAL HYDROLASE 4-RELATED"/>
    <property type="match status" value="1"/>
</dbReference>
<comment type="similarity">
    <text evidence="2 7">Belongs to the peptidase C19 family.</text>
</comment>
<dbReference type="InterPro" id="IPR018200">
    <property type="entry name" value="USP_CS"/>
</dbReference>
<feature type="domain" description="USP" evidence="9">
    <location>
        <begin position="381"/>
        <end position="777"/>
    </location>
</feature>
<evidence type="ECO:0000313" key="10">
    <source>
        <dbReference type="EMBL" id="ODV77473.1"/>
    </source>
</evidence>
<dbReference type="GeneID" id="30986014"/>
<dbReference type="Pfam" id="PF00443">
    <property type="entry name" value="UCH"/>
    <property type="match status" value="1"/>
</dbReference>
<accession>A0A1E4SDB7</accession>
<dbReference type="InterPro" id="IPR036873">
    <property type="entry name" value="Rhodanese-like_dom_sf"/>
</dbReference>
<dbReference type="GO" id="GO:0070676">
    <property type="term" value="P:intralumenal vesicle formation"/>
    <property type="evidence" value="ECO:0007669"/>
    <property type="project" value="EnsemblFungi"/>
</dbReference>
<sequence>MTISQVDTLVPPLYQALIDPSPSLAKVLNYQVSLLEIFTHEVKKLDRINVCDHELAYVAYTLTARLNKYAQALASDKTRAFCDSIRDTLDRKKQAYDQVRAMLEGTTTTQLQKVLLIDYRATKDFNHNHINYSEIINIEPSIVQSLFSLGASSVTDQDLESKLKLHLPEDKFQKFQNRYKYDMVVFYNFRYGPSTPGMNRFQALIQALIDEDTTYVPSKNPFNTLTELLMFNNKYISSRLRNHPCFLIGGVYAWHQTFGDKDHITRPNGSSPYLKNFGEYLSTANTTSETPISNTFTQASSRPVSANTHIGATAYEPDSPPVQQAPRRPSRTPSLSSTTSSITKAVSKNSSNGSSTSSNGTTNLSSSKSASPVKFLEQYTTGLVNLGNSCYMNCIIQCLGATPQLTKFFFPTVSAAMLSNQAIQSYRQHINVNNKLGSKGILTTNFVTLLVNMFNNNGKSFSPNNFKKVMGSLSPGGQFASFDQQDCNEFLNFLLDGLHEDLNQIVIQNPEEKKAILELTPEQEKTRELLPIRLASTIEWERYLKLNFSIIVDYFQGQYLSQLRCLECELTSTSYNAFSSLSLPIPEKLGSLHSQVLLDDCLKEFTTTELLDDNNKWHCPRCKKFTKLTKKISITRLPQVLIVHFKRFKITPQGYFNKLDKFVVYPVQETLDLTKYWPGVGTILNKNSDVMSVEKEEQILSSLPVRNQVPPFRYKLYGVANHFGNLTTGHYTSYVYKENDNKKTRGWCYFDDSKVTYNCSPSQVLNKNAYCLFYQRV</sequence>
<dbReference type="GO" id="GO:0000502">
    <property type="term" value="C:proteasome complex"/>
    <property type="evidence" value="ECO:0007669"/>
    <property type="project" value="EnsemblFungi"/>
</dbReference>
<dbReference type="EC" id="3.4.19.12" evidence="7"/>
<dbReference type="GO" id="GO:0010995">
    <property type="term" value="P:free ubiquitin chain depolymerization"/>
    <property type="evidence" value="ECO:0007669"/>
    <property type="project" value="EnsemblFungi"/>
</dbReference>
<dbReference type="PROSITE" id="PS00973">
    <property type="entry name" value="USP_2"/>
    <property type="match status" value="1"/>
</dbReference>
<protein>
    <recommendedName>
        <fullName evidence="7">Ubiquitin carboxyl-terminal hydrolase</fullName>
        <ecNumber evidence="7">3.4.19.12</ecNumber>
    </recommendedName>
</protein>
<evidence type="ECO:0000256" key="8">
    <source>
        <dbReference type="SAM" id="MobiDB-lite"/>
    </source>
</evidence>
<dbReference type="PROSITE" id="PS00972">
    <property type="entry name" value="USP_1"/>
    <property type="match status" value="1"/>
</dbReference>
<dbReference type="InterPro" id="IPR038765">
    <property type="entry name" value="Papain-like_cys_pep_sf"/>
</dbReference>
<keyword evidence="11" id="KW-1185">Reference proteome</keyword>
<dbReference type="GO" id="GO:0006897">
    <property type="term" value="P:endocytosis"/>
    <property type="evidence" value="ECO:0007669"/>
    <property type="project" value="EnsemblFungi"/>
</dbReference>
<dbReference type="GO" id="GO:0004843">
    <property type="term" value="F:cysteine-type deubiquitinase activity"/>
    <property type="evidence" value="ECO:0007669"/>
    <property type="project" value="UniProtKB-UniRule"/>
</dbReference>
<dbReference type="GO" id="GO:0043162">
    <property type="term" value="P:ubiquitin-dependent protein catabolic process via the multivesicular body sorting pathway"/>
    <property type="evidence" value="ECO:0007669"/>
    <property type="project" value="EnsemblFungi"/>
</dbReference>
<feature type="region of interest" description="Disordered" evidence="8">
    <location>
        <begin position="311"/>
        <end position="368"/>
    </location>
</feature>
<evidence type="ECO:0000256" key="1">
    <source>
        <dbReference type="ARBA" id="ARBA00000707"/>
    </source>
</evidence>
<proteinExistence type="inferred from homology"/>
<keyword evidence="6 7" id="KW-0788">Thiol protease</keyword>
<dbReference type="PROSITE" id="PS50235">
    <property type="entry name" value="USP_3"/>
    <property type="match status" value="1"/>
</dbReference>
<dbReference type="GO" id="GO:0006275">
    <property type="term" value="P:regulation of DNA replication"/>
    <property type="evidence" value="ECO:0007669"/>
    <property type="project" value="EnsemblFungi"/>
</dbReference>
<dbReference type="InterPro" id="IPR028889">
    <property type="entry name" value="USP"/>
</dbReference>
<dbReference type="RefSeq" id="XP_020062595.1">
    <property type="nucleotide sequence ID" value="XM_020211878.1"/>
</dbReference>
<dbReference type="OrthoDB" id="292964at2759"/>
<dbReference type="Gene3D" id="3.40.250.10">
    <property type="entry name" value="Rhodanese-like domain"/>
    <property type="match status" value="1"/>
</dbReference>
<evidence type="ECO:0000256" key="7">
    <source>
        <dbReference type="RuleBase" id="RU366025"/>
    </source>
</evidence>
<dbReference type="GO" id="GO:1904669">
    <property type="term" value="P:ATP export"/>
    <property type="evidence" value="ECO:0007669"/>
    <property type="project" value="EnsemblFungi"/>
</dbReference>
<comment type="catalytic activity">
    <reaction evidence="1 7">
        <text>Thiol-dependent hydrolysis of ester, thioester, amide, peptide and isopeptide bonds formed by the C-terminal Gly of ubiquitin (a 76-residue protein attached to proteins as an intracellular targeting signal).</text>
        <dbReference type="EC" id="3.4.19.12"/>
    </reaction>
</comment>
<dbReference type="PANTHER" id="PTHR21646">
    <property type="entry name" value="UBIQUITIN CARBOXYL-TERMINAL HYDROLASE"/>
    <property type="match status" value="1"/>
</dbReference>
<dbReference type="SUPFAM" id="SSF54001">
    <property type="entry name" value="Cysteine proteinases"/>
    <property type="match status" value="1"/>
</dbReference>
<evidence type="ECO:0000256" key="4">
    <source>
        <dbReference type="ARBA" id="ARBA00022786"/>
    </source>
</evidence>
<dbReference type="GO" id="GO:0016579">
    <property type="term" value="P:protein deubiquitination"/>
    <property type="evidence" value="ECO:0007669"/>
    <property type="project" value="InterPro"/>
</dbReference>
<dbReference type="Gene3D" id="3.90.70.10">
    <property type="entry name" value="Cysteine proteinases"/>
    <property type="match status" value="1"/>
</dbReference>
<dbReference type="Proteomes" id="UP000094285">
    <property type="component" value="Unassembled WGS sequence"/>
</dbReference>
<dbReference type="AlphaFoldDB" id="A0A1E4SDB7"/>
<name>A0A1E4SDB7_9ASCO</name>
<evidence type="ECO:0000256" key="2">
    <source>
        <dbReference type="ARBA" id="ARBA00009085"/>
    </source>
</evidence>
<evidence type="ECO:0000256" key="3">
    <source>
        <dbReference type="ARBA" id="ARBA00022670"/>
    </source>
</evidence>
<reference evidence="11" key="1">
    <citation type="submission" date="2016-05" db="EMBL/GenBank/DDBJ databases">
        <title>Comparative genomics of biotechnologically important yeasts.</title>
        <authorList>
            <consortium name="DOE Joint Genome Institute"/>
            <person name="Riley R."/>
            <person name="Haridas S."/>
            <person name="Wolfe K.H."/>
            <person name="Lopes M.R."/>
            <person name="Hittinger C.T."/>
            <person name="Goker M."/>
            <person name="Salamov A."/>
            <person name="Wisecaver J."/>
            <person name="Long T.M."/>
            <person name="Aerts A.L."/>
            <person name="Barry K."/>
            <person name="Choi C."/>
            <person name="Clum A."/>
            <person name="Coughlan A.Y."/>
            <person name="Deshpande S."/>
            <person name="Douglass A.P."/>
            <person name="Hanson S.J."/>
            <person name="Klenk H.-P."/>
            <person name="Labutti K."/>
            <person name="Lapidus A."/>
            <person name="Lindquist E."/>
            <person name="Lipzen A."/>
            <person name="Meier-Kolthoff J.P."/>
            <person name="Ohm R.A."/>
            <person name="Otillar R.P."/>
            <person name="Pangilinan J."/>
            <person name="Peng Y."/>
            <person name="Rokas A."/>
            <person name="Rosa C.A."/>
            <person name="Scheuner C."/>
            <person name="Sibirny A.A."/>
            <person name="Slot J.C."/>
            <person name="Stielow J.B."/>
            <person name="Sun H."/>
            <person name="Kurtzman C.P."/>
            <person name="Blackwell M."/>
            <person name="Grigoriev I.V."/>
            <person name="Jeffries T.W."/>
        </authorList>
    </citation>
    <scope>NUCLEOTIDE SEQUENCE [LARGE SCALE GENOMIC DNA]</scope>
    <source>
        <strain evidence="11">NRRL Y-17324</strain>
    </source>
</reference>
<gene>
    <name evidence="10" type="ORF">CANTADRAFT_91919</name>
</gene>
<dbReference type="InterPro" id="IPR001394">
    <property type="entry name" value="Peptidase_C19_UCH"/>
</dbReference>
<dbReference type="EMBL" id="KV453915">
    <property type="protein sequence ID" value="ODV77473.1"/>
    <property type="molecule type" value="Genomic_DNA"/>
</dbReference>
<dbReference type="STRING" id="984487.A0A1E4SDB7"/>
<evidence type="ECO:0000259" key="9">
    <source>
        <dbReference type="PROSITE" id="PS50235"/>
    </source>
</evidence>
<evidence type="ECO:0000256" key="5">
    <source>
        <dbReference type="ARBA" id="ARBA00022801"/>
    </source>
</evidence>